<dbReference type="EMBL" id="LMWY01000012">
    <property type="protein sequence ID" value="KUO04441.1"/>
    <property type="molecule type" value="Genomic_DNA"/>
</dbReference>
<feature type="transmembrane region" description="Helical" evidence="2">
    <location>
        <begin position="383"/>
        <end position="406"/>
    </location>
</feature>
<proteinExistence type="predicted"/>
<protein>
    <recommendedName>
        <fullName evidence="3">Peptidase M28 domain-containing protein</fullName>
    </recommendedName>
</protein>
<name>A0A101U5Q8_9ACTN</name>
<dbReference type="Pfam" id="PF04389">
    <property type="entry name" value="Peptidase_M28"/>
    <property type="match status" value="1"/>
</dbReference>
<comment type="caution">
    <text evidence="4">The sequence shown here is derived from an EMBL/GenBank/DDBJ whole genome shotgun (WGS) entry which is preliminary data.</text>
</comment>
<keyword evidence="2" id="KW-0472">Membrane</keyword>
<accession>A0A101U5Q8</accession>
<feature type="transmembrane region" description="Helical" evidence="2">
    <location>
        <begin position="534"/>
        <end position="554"/>
    </location>
</feature>
<evidence type="ECO:0000259" key="3">
    <source>
        <dbReference type="Pfam" id="PF04389"/>
    </source>
</evidence>
<feature type="transmembrane region" description="Helical" evidence="2">
    <location>
        <begin position="30"/>
        <end position="49"/>
    </location>
</feature>
<feature type="transmembrane region" description="Helical" evidence="2">
    <location>
        <begin position="508"/>
        <end position="528"/>
    </location>
</feature>
<dbReference type="SUPFAM" id="SSF53187">
    <property type="entry name" value="Zn-dependent exopeptidases"/>
    <property type="match status" value="1"/>
</dbReference>
<sequence length="793" mass="82109">MTTPQLAPDPAADAPPPGTEPVHRRRPRGLAALLLLAVVALLAVGTTVADLSPPKPLGADAPAGRFSAARAHRHVERIATEPRPVGSAAHDRVRDYLVAELRAAGLSPEVLPVVGVETKRSSAVTGRMQNIRATIPGTDPTGRVLLVAHYDSVELGPGATDDGHGVAAILETVRALRSGPAPRNDVTVLFTDGEEPGMVGAQAYATSSQLGDPDRTVVLNLESRGTSGRVVMFETGPHNSALVPALSGHVPVTTSLAYEVYRLLPNYTDFTAFRQAGLTGMNFANVAGSANYDTAQDNLANSSRASLQDLGSTALAATRKLGSADLAAVGEGSDATYFSFAGLLVRYPGGLALPLAALATAGFAAALWWAARRSAVGARRVAVAAATVPLPPLGAAGLGWAGWQLLLLVRPDYAGFVNGDPYRPGVTAAGFAVLTVAVVWIWAALLRRRAGALEVSAAVTGWLTGLAVVTAWLTPGASYLFVWPALFGAAGLAVAARMPEDAPLREAAGALACLPAALLLVPVAVLLFPTLGLAMAAGPLLLVALCAATLPLPFTGSRPPVRARVLALRSGLALATGVAVIAAGVARDGVDSRHPSQVSLVYALDGDTHRARWASTGLGSHAWLEPYVDGGEARLEDAFPPMRWPGVWRTGPADRMAAPSPTVKVVSSRERGGTREVRLHVSAEGGGPEQLMLFVDTRNTTVVSGGAEGLGLPGGDTRESLNGRWTWGYTYLAPPAAGFDLTLTVRGKGPLRVRAVAQTTGFPRGALRTPPPSTLTWSGLDSGFTLVTRAFTV</sequence>
<dbReference type="Proteomes" id="UP000053429">
    <property type="component" value="Unassembled WGS sequence"/>
</dbReference>
<keyword evidence="2" id="KW-0812">Transmembrane</keyword>
<dbReference type="PANTHER" id="PTHR12147:SF26">
    <property type="entry name" value="PEPTIDASE M28 DOMAIN-CONTAINING PROTEIN"/>
    <property type="match status" value="1"/>
</dbReference>
<dbReference type="OrthoDB" id="9778250at2"/>
<gene>
    <name evidence="4" type="ORF">AQJ67_11940</name>
</gene>
<evidence type="ECO:0000313" key="4">
    <source>
        <dbReference type="EMBL" id="KUO04441.1"/>
    </source>
</evidence>
<keyword evidence="5" id="KW-1185">Reference proteome</keyword>
<dbReference type="Gene3D" id="3.40.630.10">
    <property type="entry name" value="Zn peptidases"/>
    <property type="match status" value="1"/>
</dbReference>
<dbReference type="PANTHER" id="PTHR12147">
    <property type="entry name" value="METALLOPEPTIDASE M28 FAMILY MEMBER"/>
    <property type="match status" value="1"/>
</dbReference>
<organism evidence="4 5">
    <name type="scientific">Streptomyces caeruleatus</name>
    <dbReference type="NCBI Taxonomy" id="661399"/>
    <lineage>
        <taxon>Bacteria</taxon>
        <taxon>Bacillati</taxon>
        <taxon>Actinomycetota</taxon>
        <taxon>Actinomycetes</taxon>
        <taxon>Kitasatosporales</taxon>
        <taxon>Streptomycetaceae</taxon>
        <taxon>Streptomyces</taxon>
    </lineage>
</organism>
<dbReference type="STRING" id="661399.AQJ67_11940"/>
<keyword evidence="2" id="KW-1133">Transmembrane helix</keyword>
<feature type="transmembrane region" description="Helical" evidence="2">
    <location>
        <begin position="566"/>
        <end position="586"/>
    </location>
</feature>
<feature type="transmembrane region" description="Helical" evidence="2">
    <location>
        <begin position="452"/>
        <end position="473"/>
    </location>
</feature>
<evidence type="ECO:0000256" key="2">
    <source>
        <dbReference type="SAM" id="Phobius"/>
    </source>
</evidence>
<feature type="transmembrane region" description="Helical" evidence="2">
    <location>
        <begin position="479"/>
        <end position="496"/>
    </location>
</feature>
<feature type="domain" description="Peptidase M28" evidence="3">
    <location>
        <begin position="130"/>
        <end position="317"/>
    </location>
</feature>
<dbReference type="RefSeq" id="WP_062718267.1">
    <property type="nucleotide sequence ID" value="NZ_KQ948926.1"/>
</dbReference>
<dbReference type="AlphaFoldDB" id="A0A101U5Q8"/>
<feature type="transmembrane region" description="Helical" evidence="2">
    <location>
        <begin position="351"/>
        <end position="371"/>
    </location>
</feature>
<evidence type="ECO:0000313" key="5">
    <source>
        <dbReference type="Proteomes" id="UP000053429"/>
    </source>
</evidence>
<dbReference type="GO" id="GO:0006508">
    <property type="term" value="P:proteolysis"/>
    <property type="evidence" value="ECO:0007669"/>
    <property type="project" value="InterPro"/>
</dbReference>
<feature type="region of interest" description="Disordered" evidence="1">
    <location>
        <begin position="1"/>
        <end position="24"/>
    </location>
</feature>
<reference evidence="4 5" key="1">
    <citation type="submission" date="2015-10" db="EMBL/GenBank/DDBJ databases">
        <title>Draft genome sequence of Streptomyces caeruleatus NRRL B-24802, type strain for the species Streptomyces caeruleatus.</title>
        <authorList>
            <person name="Ruckert C."/>
            <person name="Winkler A."/>
            <person name="Kalinowski J."/>
            <person name="Kampfer P."/>
            <person name="Glaeser S."/>
        </authorList>
    </citation>
    <scope>NUCLEOTIDE SEQUENCE [LARGE SCALE GENOMIC DNA]</scope>
    <source>
        <strain evidence="4 5">NRRL B-24802</strain>
    </source>
</reference>
<feature type="transmembrane region" description="Helical" evidence="2">
    <location>
        <begin position="426"/>
        <end position="445"/>
    </location>
</feature>
<dbReference type="InterPro" id="IPR007484">
    <property type="entry name" value="Peptidase_M28"/>
</dbReference>
<dbReference type="InterPro" id="IPR045175">
    <property type="entry name" value="M28_fam"/>
</dbReference>
<dbReference type="GO" id="GO:0008235">
    <property type="term" value="F:metalloexopeptidase activity"/>
    <property type="evidence" value="ECO:0007669"/>
    <property type="project" value="InterPro"/>
</dbReference>
<evidence type="ECO:0000256" key="1">
    <source>
        <dbReference type="SAM" id="MobiDB-lite"/>
    </source>
</evidence>